<keyword evidence="3" id="KW-0285">Flavoprotein</keyword>
<evidence type="ECO:0000259" key="6">
    <source>
        <dbReference type="PROSITE" id="PS51387"/>
    </source>
</evidence>
<evidence type="ECO:0000256" key="5">
    <source>
        <dbReference type="ARBA" id="ARBA00023002"/>
    </source>
</evidence>
<reference evidence="7 8" key="1">
    <citation type="submission" date="2019-06" db="EMBL/GenBank/DDBJ databases">
        <title>Sequencing the genomes of 1000 actinobacteria strains.</title>
        <authorList>
            <person name="Klenk H.-P."/>
        </authorList>
    </citation>
    <scope>NUCLEOTIDE SEQUENCE [LARGE SCALE GENOMIC DNA]</scope>
    <source>
        <strain evidence="7 8">DSM 17305</strain>
    </source>
</reference>
<comment type="similarity">
    <text evidence="2">Belongs to the oxygen-dependent FAD-linked oxidoreductase family.</text>
</comment>
<dbReference type="InterPro" id="IPR016169">
    <property type="entry name" value="FAD-bd_PCMH_sub2"/>
</dbReference>
<dbReference type="EMBL" id="VFMM01000002">
    <property type="protein sequence ID" value="TQJ11337.1"/>
    <property type="molecule type" value="Genomic_DNA"/>
</dbReference>
<dbReference type="PROSITE" id="PS00862">
    <property type="entry name" value="OX2_COVAL_FAD"/>
    <property type="match status" value="1"/>
</dbReference>
<dbReference type="RefSeq" id="WP_238332319.1">
    <property type="nucleotide sequence ID" value="NZ_BAAAKA010000025.1"/>
</dbReference>
<dbReference type="Gene3D" id="3.40.462.20">
    <property type="match status" value="1"/>
</dbReference>
<dbReference type="SUPFAM" id="SSF56176">
    <property type="entry name" value="FAD-binding/transporter-associated domain-like"/>
    <property type="match status" value="1"/>
</dbReference>
<dbReference type="Gene3D" id="3.30.43.10">
    <property type="entry name" value="Uridine Diphospho-n-acetylenolpyruvylglucosamine Reductase, domain 2"/>
    <property type="match status" value="1"/>
</dbReference>
<dbReference type="InterPro" id="IPR016166">
    <property type="entry name" value="FAD-bd_PCMH"/>
</dbReference>
<evidence type="ECO:0000256" key="4">
    <source>
        <dbReference type="ARBA" id="ARBA00022827"/>
    </source>
</evidence>
<comment type="cofactor">
    <cofactor evidence="1">
        <name>FAD</name>
        <dbReference type="ChEBI" id="CHEBI:57692"/>
    </cofactor>
</comment>
<organism evidence="7 8">
    <name type="scientific">Kribbella jejuensis</name>
    <dbReference type="NCBI Taxonomy" id="236068"/>
    <lineage>
        <taxon>Bacteria</taxon>
        <taxon>Bacillati</taxon>
        <taxon>Actinomycetota</taxon>
        <taxon>Actinomycetes</taxon>
        <taxon>Propionibacteriales</taxon>
        <taxon>Kribbellaceae</taxon>
        <taxon>Kribbella</taxon>
    </lineage>
</organism>
<comment type="caution">
    <text evidence="7">The sequence shown here is derived from an EMBL/GenBank/DDBJ whole genome shotgun (WGS) entry which is preliminary data.</text>
</comment>
<evidence type="ECO:0000313" key="7">
    <source>
        <dbReference type="EMBL" id="TQJ11337.1"/>
    </source>
</evidence>
<dbReference type="PROSITE" id="PS51387">
    <property type="entry name" value="FAD_PCMH"/>
    <property type="match status" value="1"/>
</dbReference>
<dbReference type="Proteomes" id="UP000316298">
    <property type="component" value="Unassembled WGS sequence"/>
</dbReference>
<keyword evidence="8" id="KW-1185">Reference proteome</keyword>
<evidence type="ECO:0000256" key="1">
    <source>
        <dbReference type="ARBA" id="ARBA00001974"/>
    </source>
</evidence>
<dbReference type="InterPro" id="IPR050416">
    <property type="entry name" value="FAD-linked_Oxidoreductase"/>
</dbReference>
<dbReference type="AlphaFoldDB" id="A0A542E7P0"/>
<dbReference type="PANTHER" id="PTHR42973:SF39">
    <property type="entry name" value="FAD-BINDING PCMH-TYPE DOMAIN-CONTAINING PROTEIN"/>
    <property type="match status" value="1"/>
</dbReference>
<gene>
    <name evidence="7" type="ORF">FB475_4249</name>
</gene>
<dbReference type="Gene3D" id="3.30.465.10">
    <property type="match status" value="1"/>
</dbReference>
<dbReference type="InterPro" id="IPR006093">
    <property type="entry name" value="Oxy_OxRdtase_FAD_BS"/>
</dbReference>
<keyword evidence="5" id="KW-0560">Oxidoreductase</keyword>
<evidence type="ECO:0000313" key="8">
    <source>
        <dbReference type="Proteomes" id="UP000316298"/>
    </source>
</evidence>
<sequence length="463" mass="48585">MTTTVTHADALDRLATDLDGTLVRPGEASWDAARQAWHLSVDQRPAAVVLARSVRDVQCVVAVARRLGLRVAPQSTGHNAAPLGPLDGTILLKTSPMRAVQIDPQTRVARVEAGALWMDVTPAAAEHGLAALAGSAPDVGVVGYTLGGGLSWLGRSHGLAANSVVAIEAVTAAGELLRIGPDRHPELFWALRGGGGSFAIVTALEFRLYPITDVVAGVLFFPIDRAWAVLQTWRTWLSSVPDTVTSVGRLLRFPPLPDLPPHLRGQSFAVIEAACQLTDPEADELLAPLRALGPAMDTFRRAPMPELAALHMDPPGPTPGYGDGMLLGELSPQAIESFVQAAGAADALLSVELRQLGGALAPERSEGGAVDSLDAAFALFAVGITPDARAASAVRADVDAVQHAMAPWSTGGAYLNFAERRKAGTALFGASAYERLQAVKTAYDPHDLVRANHPVPPLPTLRA</sequence>
<keyword evidence="4" id="KW-0274">FAD</keyword>
<dbReference type="PANTHER" id="PTHR42973">
    <property type="entry name" value="BINDING OXIDOREDUCTASE, PUTATIVE (AFU_ORTHOLOGUE AFUA_1G17690)-RELATED"/>
    <property type="match status" value="1"/>
</dbReference>
<dbReference type="InterPro" id="IPR006094">
    <property type="entry name" value="Oxid_FAD_bind_N"/>
</dbReference>
<evidence type="ECO:0000256" key="2">
    <source>
        <dbReference type="ARBA" id="ARBA00005466"/>
    </source>
</evidence>
<name>A0A542E7P0_9ACTN</name>
<dbReference type="Pfam" id="PF08031">
    <property type="entry name" value="BBE"/>
    <property type="match status" value="1"/>
</dbReference>
<dbReference type="InterPro" id="IPR036318">
    <property type="entry name" value="FAD-bd_PCMH-like_sf"/>
</dbReference>
<proteinExistence type="inferred from homology"/>
<dbReference type="GO" id="GO:0016491">
    <property type="term" value="F:oxidoreductase activity"/>
    <property type="evidence" value="ECO:0007669"/>
    <property type="project" value="UniProtKB-KW"/>
</dbReference>
<dbReference type="InterPro" id="IPR016167">
    <property type="entry name" value="FAD-bd_PCMH_sub1"/>
</dbReference>
<dbReference type="GO" id="GO:0071949">
    <property type="term" value="F:FAD binding"/>
    <property type="evidence" value="ECO:0007669"/>
    <property type="project" value="InterPro"/>
</dbReference>
<feature type="domain" description="FAD-binding PCMH-type" evidence="6">
    <location>
        <begin position="41"/>
        <end position="211"/>
    </location>
</feature>
<dbReference type="Pfam" id="PF01565">
    <property type="entry name" value="FAD_binding_4"/>
    <property type="match status" value="1"/>
</dbReference>
<evidence type="ECO:0000256" key="3">
    <source>
        <dbReference type="ARBA" id="ARBA00022630"/>
    </source>
</evidence>
<accession>A0A542E7P0</accession>
<dbReference type="InterPro" id="IPR012951">
    <property type="entry name" value="BBE"/>
</dbReference>
<protein>
    <submittedName>
        <fullName evidence="7">FAD/FMN-containing dehydrogenase</fullName>
    </submittedName>
</protein>